<evidence type="ECO:0000313" key="3">
    <source>
        <dbReference type="EMBL" id="EIL87530.1"/>
    </source>
</evidence>
<evidence type="ECO:0000313" key="4">
    <source>
        <dbReference type="Proteomes" id="UP000004210"/>
    </source>
</evidence>
<dbReference type="SUPFAM" id="SSF160443">
    <property type="entry name" value="SMR domain-like"/>
    <property type="match status" value="1"/>
</dbReference>
<dbReference type="AlphaFoldDB" id="I4VJY9"/>
<dbReference type="GO" id="GO:0004520">
    <property type="term" value="F:DNA endonuclease activity"/>
    <property type="evidence" value="ECO:0007669"/>
    <property type="project" value="TreeGrafter"/>
</dbReference>
<dbReference type="InterPro" id="IPR002625">
    <property type="entry name" value="Smr_dom"/>
</dbReference>
<sequence length="193" mass="21053">MAPVRGATHYHGRMKRQPAPISDDDSRLFREAIGGTRPLEAVAAPPAAAKPAPYPRMFEADEAAVAGDLLKLDFDPAALEVGEELSYLRDGYSPRLLRQLKRGQFSVQDHIDLHQMNAAAAQSSIVDFLAEARREGWRCVRIVHGKGLRSRAAGPVLKALTDRLLRRRDDVIAFASARPALGGTGAVVVLLKR</sequence>
<dbReference type="InterPro" id="IPR036063">
    <property type="entry name" value="Smr_dom_sf"/>
</dbReference>
<dbReference type="PANTHER" id="PTHR35562:SF2">
    <property type="entry name" value="DNA ENDONUCLEASE SMRA-RELATED"/>
    <property type="match status" value="1"/>
</dbReference>
<proteinExistence type="predicted"/>
<dbReference type="EMBL" id="AJXU01000075">
    <property type="protein sequence ID" value="EIL87530.1"/>
    <property type="molecule type" value="Genomic_DNA"/>
</dbReference>
<dbReference type="PANTHER" id="PTHR35562">
    <property type="entry name" value="DNA ENDONUCLEASE SMRA-RELATED"/>
    <property type="match status" value="1"/>
</dbReference>
<dbReference type="STRING" id="1163408.UU9_15677"/>
<evidence type="ECO:0000256" key="1">
    <source>
        <dbReference type="SAM" id="MobiDB-lite"/>
    </source>
</evidence>
<dbReference type="PROSITE" id="PS50828">
    <property type="entry name" value="SMR"/>
    <property type="match status" value="1"/>
</dbReference>
<dbReference type="PATRIC" id="fig|1163408.3.peg.3182"/>
<reference evidence="3 4" key="1">
    <citation type="journal article" date="2012" name="J. Bacteriol.">
        <title>Genome sequences for six rhodanobacter strains, isolated from soils and the terrestrial subsurface, with variable denitrification capabilities.</title>
        <authorList>
            <person name="Kostka J.E."/>
            <person name="Green S.J."/>
            <person name="Rishishwar L."/>
            <person name="Prakash O."/>
            <person name="Katz L.S."/>
            <person name="Marino-Ramirez L."/>
            <person name="Jordan I.K."/>
            <person name="Munk C."/>
            <person name="Ivanova N."/>
            <person name="Mikhailova N."/>
            <person name="Watson D.B."/>
            <person name="Brown S.D."/>
            <person name="Palumbo A.V."/>
            <person name="Brooks S.C."/>
        </authorList>
    </citation>
    <scope>NUCLEOTIDE SEQUENCE [LARGE SCALE GENOMIC DNA]</scope>
    <source>
        <strain evidence="4">Jip2T</strain>
    </source>
</reference>
<protein>
    <recommendedName>
        <fullName evidence="2">Smr domain-containing protein</fullName>
    </recommendedName>
</protein>
<name>I4VJY9_9GAMM</name>
<comment type="caution">
    <text evidence="3">The sequence shown here is derived from an EMBL/GenBank/DDBJ whole genome shotgun (WGS) entry which is preliminary data.</text>
</comment>
<evidence type="ECO:0000259" key="2">
    <source>
        <dbReference type="PROSITE" id="PS50828"/>
    </source>
</evidence>
<dbReference type="Pfam" id="PF01713">
    <property type="entry name" value="Smr"/>
    <property type="match status" value="1"/>
</dbReference>
<accession>I4VJY9</accession>
<feature type="domain" description="Smr" evidence="2">
    <location>
        <begin position="111"/>
        <end position="192"/>
    </location>
</feature>
<feature type="region of interest" description="Disordered" evidence="1">
    <location>
        <begin position="1"/>
        <end position="22"/>
    </location>
</feature>
<dbReference type="Gene3D" id="3.30.1370.110">
    <property type="match status" value="1"/>
</dbReference>
<dbReference type="eggNOG" id="COG2840">
    <property type="taxonomic scope" value="Bacteria"/>
</dbReference>
<organism evidence="3 4">
    <name type="scientific">Rhodanobacter fulvus Jip2</name>
    <dbReference type="NCBI Taxonomy" id="1163408"/>
    <lineage>
        <taxon>Bacteria</taxon>
        <taxon>Pseudomonadati</taxon>
        <taxon>Pseudomonadota</taxon>
        <taxon>Gammaproteobacteria</taxon>
        <taxon>Lysobacterales</taxon>
        <taxon>Rhodanobacteraceae</taxon>
        <taxon>Rhodanobacter</taxon>
    </lineage>
</organism>
<keyword evidence="4" id="KW-1185">Reference proteome</keyword>
<gene>
    <name evidence="3" type="ORF">UU9_15677</name>
</gene>
<dbReference type="SMART" id="SM00463">
    <property type="entry name" value="SMR"/>
    <property type="match status" value="1"/>
</dbReference>
<dbReference type="Proteomes" id="UP000004210">
    <property type="component" value="Unassembled WGS sequence"/>
</dbReference>